<evidence type="ECO:0000313" key="5">
    <source>
        <dbReference type="Proteomes" id="UP001500067"/>
    </source>
</evidence>
<proteinExistence type="predicted"/>
<accession>A0ABP8NGP4</accession>
<feature type="coiled-coil region" evidence="1">
    <location>
        <begin position="288"/>
        <end position="315"/>
    </location>
</feature>
<dbReference type="RefSeq" id="WP_345082306.1">
    <property type="nucleotide sequence ID" value="NZ_BAABFA010000011.1"/>
</dbReference>
<feature type="chain" id="PRO_5046498426" description="IgA Peptidase M64" evidence="3">
    <location>
        <begin position="23"/>
        <end position="411"/>
    </location>
</feature>
<keyword evidence="3" id="KW-0732">Signal</keyword>
<dbReference type="Proteomes" id="UP001500067">
    <property type="component" value="Unassembled WGS sequence"/>
</dbReference>
<keyword evidence="5" id="KW-1185">Reference proteome</keyword>
<dbReference type="InterPro" id="IPR024079">
    <property type="entry name" value="MetalloPept_cat_dom_sf"/>
</dbReference>
<organism evidence="4 5">
    <name type="scientific">Nemorincola caseinilytica</name>
    <dbReference type="NCBI Taxonomy" id="2054315"/>
    <lineage>
        <taxon>Bacteria</taxon>
        <taxon>Pseudomonadati</taxon>
        <taxon>Bacteroidota</taxon>
        <taxon>Chitinophagia</taxon>
        <taxon>Chitinophagales</taxon>
        <taxon>Chitinophagaceae</taxon>
        <taxon>Nemorincola</taxon>
    </lineage>
</organism>
<evidence type="ECO:0000256" key="3">
    <source>
        <dbReference type="SAM" id="SignalP"/>
    </source>
</evidence>
<feature type="signal peptide" evidence="3">
    <location>
        <begin position="1"/>
        <end position="22"/>
    </location>
</feature>
<dbReference type="InterPro" id="IPR019026">
    <property type="entry name" value="Peptidase_M64_IgA"/>
</dbReference>
<dbReference type="Pfam" id="PF09471">
    <property type="entry name" value="Peptidase_M64"/>
    <property type="match status" value="1"/>
</dbReference>
<feature type="region of interest" description="Disordered" evidence="2">
    <location>
        <begin position="385"/>
        <end position="411"/>
    </location>
</feature>
<evidence type="ECO:0000256" key="1">
    <source>
        <dbReference type="SAM" id="Coils"/>
    </source>
</evidence>
<evidence type="ECO:0008006" key="6">
    <source>
        <dbReference type="Google" id="ProtNLM"/>
    </source>
</evidence>
<protein>
    <recommendedName>
        <fullName evidence="6">IgA Peptidase M64</fullName>
    </recommendedName>
</protein>
<reference evidence="5" key="1">
    <citation type="journal article" date="2019" name="Int. J. Syst. Evol. Microbiol.">
        <title>The Global Catalogue of Microorganisms (GCM) 10K type strain sequencing project: providing services to taxonomists for standard genome sequencing and annotation.</title>
        <authorList>
            <consortium name="The Broad Institute Genomics Platform"/>
            <consortium name="The Broad Institute Genome Sequencing Center for Infectious Disease"/>
            <person name="Wu L."/>
            <person name="Ma J."/>
        </authorList>
    </citation>
    <scope>NUCLEOTIDE SEQUENCE [LARGE SCALE GENOMIC DNA]</scope>
    <source>
        <strain evidence="5">JCM 32105</strain>
    </source>
</reference>
<dbReference type="EMBL" id="BAABFA010000011">
    <property type="protein sequence ID" value="GAA4466074.1"/>
    <property type="molecule type" value="Genomic_DNA"/>
</dbReference>
<sequence length="411" mass="45469">MRTSFNIILVAFLLLSQAAAFAQPRIVTTADGKKYTRIMLNGATDAKYDIVFIGDGFTASQQALFNSKVDEAVQELRTTPPYATAIKAFNIWRVNVISEESGISDPQAGIYRNTALSCRLGNTSWNEAKRCITSDNKALCYQVAGIAPGYNAVVVFANTESGGCASDIVFTSIGDDGFQKVITHELGHKIGKLGDEYTCYICDDPTDGGRVYSGGEPEEPNLTATIRSEDLKWRRFVTAGVPIPTYTDVPVGVVGAVEGGGYYPKKIYRPQFHCHMKELEKPFCAVCYDHLSSCLQQYNANIRRLRQNMIVHENDMIKIPFCFDCSYEKPLAATKLVLPDGIAENSTVEIIDEDMNILARGTPASTSLQFDQKAQKEYFIRIRSDNKNNGDATPQKITPSLFQNSRPLKLQ</sequence>
<comment type="caution">
    <text evidence="4">The sequence shown here is derived from an EMBL/GenBank/DDBJ whole genome shotgun (WGS) entry which is preliminary data.</text>
</comment>
<name>A0ABP8NGP4_9BACT</name>
<dbReference type="Gene3D" id="3.40.390.10">
    <property type="entry name" value="Collagenase (Catalytic Domain)"/>
    <property type="match status" value="1"/>
</dbReference>
<feature type="compositionally biased region" description="Polar residues" evidence="2">
    <location>
        <begin position="389"/>
        <end position="411"/>
    </location>
</feature>
<evidence type="ECO:0000256" key="2">
    <source>
        <dbReference type="SAM" id="MobiDB-lite"/>
    </source>
</evidence>
<gene>
    <name evidence="4" type="ORF">GCM10023093_19470</name>
</gene>
<keyword evidence="1" id="KW-0175">Coiled coil</keyword>
<evidence type="ECO:0000313" key="4">
    <source>
        <dbReference type="EMBL" id="GAA4466074.1"/>
    </source>
</evidence>